<comment type="caution">
    <text evidence="5">The sequence shown here is derived from an EMBL/GenBank/DDBJ whole genome shotgun (WGS) entry which is preliminary data.</text>
</comment>
<dbReference type="Gene3D" id="3.40.140.10">
    <property type="entry name" value="Cytidine Deaminase, domain 2"/>
    <property type="match status" value="1"/>
</dbReference>
<dbReference type="GO" id="GO:0006777">
    <property type="term" value="P:Mo-molybdopterin cofactor biosynthetic process"/>
    <property type="evidence" value="ECO:0007669"/>
    <property type="project" value="UniProtKB-UniRule"/>
</dbReference>
<keyword evidence="5" id="KW-0808">Transferase</keyword>
<proteinExistence type="inferred from homology"/>
<reference evidence="5 6" key="1">
    <citation type="submission" date="2018-03" db="EMBL/GenBank/DDBJ databases">
        <title>Bacillus urumqiensis sp. nov., a moderately haloalkaliphilic bacterium isolated from a salt lake.</title>
        <authorList>
            <person name="Zhao B."/>
            <person name="Liao Z."/>
        </authorList>
    </citation>
    <scope>NUCLEOTIDE SEQUENCE [LARGE SCALE GENOMIC DNA]</scope>
    <source>
        <strain evidence="5 6">BZ-SZ-XJ18</strain>
    </source>
</reference>
<comment type="caution">
    <text evidence="3">Lacks conserved residue(s) required for the propagation of feature annotation.</text>
</comment>
<evidence type="ECO:0000256" key="4">
    <source>
        <dbReference type="SAM" id="MobiDB-lite"/>
    </source>
</evidence>
<dbReference type="OrthoDB" id="9782042at2"/>
<dbReference type="PANTHER" id="PTHR30592:SF1">
    <property type="entry name" value="SULFUR CARRIER PROTEIN FDHD"/>
    <property type="match status" value="1"/>
</dbReference>
<comment type="function">
    <text evidence="3">Required for formate dehydrogenase (FDH) activity. Acts as a sulfur carrier protein that transfers sulfur from IscS to the molybdenum cofactor prior to its insertion into FDH.</text>
</comment>
<dbReference type="Proteomes" id="UP000243650">
    <property type="component" value="Unassembled WGS sequence"/>
</dbReference>
<sequence length="347" mass="38773">MDELRMSRPRTIVRFTEGRFEEVEDEIVLEEPLTVMLNGEEFATLVCTPADQRELVLGFLASEGVIRLPKEIRKLTLDESKGFAYVELFKEIELNQQDYTKRVIGSCCGKGRQFYFQNDARTAKTSMTRQTLSPEQCIGRMREMQAGSHVFKGTGGVHNAALATPDELIVSRTDIGRHNALDKLYGYCLENGISVRDKVLVFSGRLSSEVLTKAAKIGVGIVLSKSAPTDLAIRMAEELQITAVGFIRGGSFNVYSHAHRIQIKEERPMSSCPIDHTPEDTKAKLDSQKEHLPAIVYAEAESILQGTPDQEQLNELFHLLKKYDLAEPDEQKQREQGITALAGKVNA</sequence>
<protein>
    <recommendedName>
        <fullName evidence="3">Sulfur carrier protein FdhD</fullName>
    </recommendedName>
</protein>
<dbReference type="NCBIfam" id="TIGR00129">
    <property type="entry name" value="fdhD_narQ"/>
    <property type="match status" value="1"/>
</dbReference>
<dbReference type="HAMAP" id="MF_00187">
    <property type="entry name" value="FdhD"/>
    <property type="match status" value="1"/>
</dbReference>
<dbReference type="InterPro" id="IPR003786">
    <property type="entry name" value="FdhD"/>
</dbReference>
<feature type="active site" description="Cysteine persulfide intermediate" evidence="3">
    <location>
        <position position="108"/>
    </location>
</feature>
<dbReference type="AlphaFoldDB" id="A0A2P6MLT3"/>
<feature type="region of interest" description="Disordered" evidence="4">
    <location>
        <begin position="328"/>
        <end position="347"/>
    </location>
</feature>
<dbReference type="InterPro" id="IPR016193">
    <property type="entry name" value="Cytidine_deaminase-like"/>
</dbReference>
<comment type="subcellular location">
    <subcellularLocation>
        <location evidence="3">Cytoplasm</location>
    </subcellularLocation>
</comment>
<evidence type="ECO:0000256" key="3">
    <source>
        <dbReference type="HAMAP-Rule" id="MF_00187"/>
    </source>
</evidence>
<dbReference type="GO" id="GO:0016783">
    <property type="term" value="F:sulfurtransferase activity"/>
    <property type="evidence" value="ECO:0007669"/>
    <property type="project" value="InterPro"/>
</dbReference>
<evidence type="ECO:0000256" key="1">
    <source>
        <dbReference type="ARBA" id="ARBA00022490"/>
    </source>
</evidence>
<dbReference type="SUPFAM" id="SSF53927">
    <property type="entry name" value="Cytidine deaminase-like"/>
    <property type="match status" value="1"/>
</dbReference>
<evidence type="ECO:0000256" key="2">
    <source>
        <dbReference type="ARBA" id="ARBA00023150"/>
    </source>
</evidence>
<gene>
    <name evidence="3" type="primary">fdhD</name>
    <name evidence="5" type="ORF">C6I21_01405</name>
</gene>
<dbReference type="Pfam" id="PF02634">
    <property type="entry name" value="FdhD-NarQ"/>
    <property type="match status" value="1"/>
</dbReference>
<dbReference type="PANTHER" id="PTHR30592">
    <property type="entry name" value="FORMATE DEHYDROGENASE"/>
    <property type="match status" value="1"/>
</dbReference>
<keyword evidence="6" id="KW-1185">Reference proteome</keyword>
<comment type="similarity">
    <text evidence="3">Belongs to the FdhD family.</text>
</comment>
<evidence type="ECO:0000313" key="5">
    <source>
        <dbReference type="EMBL" id="PRO67246.1"/>
    </source>
</evidence>
<dbReference type="Gene3D" id="3.10.20.10">
    <property type="match status" value="1"/>
</dbReference>
<keyword evidence="1 3" id="KW-0963">Cytoplasm</keyword>
<accession>A0A2P6MLT3</accession>
<keyword evidence="2 3" id="KW-0501">Molybdenum cofactor biosynthesis</keyword>
<dbReference type="EMBL" id="PVNS01000001">
    <property type="protein sequence ID" value="PRO67246.1"/>
    <property type="molecule type" value="Genomic_DNA"/>
</dbReference>
<evidence type="ECO:0000313" key="6">
    <source>
        <dbReference type="Proteomes" id="UP000243650"/>
    </source>
</evidence>
<name>A0A2P6MLT3_ALKUR</name>
<dbReference type="GO" id="GO:0097163">
    <property type="term" value="F:sulfur carrier activity"/>
    <property type="evidence" value="ECO:0007669"/>
    <property type="project" value="UniProtKB-UniRule"/>
</dbReference>
<organism evidence="5 6">
    <name type="scientific">Alkalicoccus urumqiensis</name>
    <name type="common">Bacillus urumqiensis</name>
    <dbReference type="NCBI Taxonomy" id="1548213"/>
    <lineage>
        <taxon>Bacteria</taxon>
        <taxon>Bacillati</taxon>
        <taxon>Bacillota</taxon>
        <taxon>Bacilli</taxon>
        <taxon>Bacillales</taxon>
        <taxon>Bacillaceae</taxon>
        <taxon>Alkalicoccus</taxon>
    </lineage>
</organism>
<dbReference type="GO" id="GO:0005737">
    <property type="term" value="C:cytoplasm"/>
    <property type="evidence" value="ECO:0007669"/>
    <property type="project" value="UniProtKB-SubCell"/>
</dbReference>